<dbReference type="Pfam" id="PF01022">
    <property type="entry name" value="HTH_5"/>
    <property type="match status" value="1"/>
</dbReference>
<dbReference type="CDD" id="cd00090">
    <property type="entry name" value="HTH_ARSR"/>
    <property type="match status" value="1"/>
</dbReference>
<dbReference type="SMART" id="SM00418">
    <property type="entry name" value="HTH_ARSR"/>
    <property type="match status" value="1"/>
</dbReference>
<accession>A0A0D6DWP9</accession>
<dbReference type="PROSITE" id="PS50987">
    <property type="entry name" value="HTH_ARSR_2"/>
    <property type="match status" value="1"/>
</dbReference>
<evidence type="ECO:0000256" key="1">
    <source>
        <dbReference type="ARBA" id="ARBA00023015"/>
    </source>
</evidence>
<gene>
    <name evidence="5" type="ORF">LACPI_0731</name>
</gene>
<evidence type="ECO:0000256" key="3">
    <source>
        <dbReference type="ARBA" id="ARBA00023163"/>
    </source>
</evidence>
<dbReference type="PRINTS" id="PR00778">
    <property type="entry name" value="HTHARSR"/>
</dbReference>
<dbReference type="EMBL" id="LN774769">
    <property type="protein sequence ID" value="CEN27931.1"/>
    <property type="molecule type" value="Genomic_DNA"/>
</dbReference>
<keyword evidence="3" id="KW-0804">Transcription</keyword>
<evidence type="ECO:0000256" key="2">
    <source>
        <dbReference type="ARBA" id="ARBA00023125"/>
    </source>
</evidence>
<dbReference type="SUPFAM" id="SSF46785">
    <property type="entry name" value="Winged helix' DNA-binding domain"/>
    <property type="match status" value="1"/>
</dbReference>
<reference evidence="6" key="1">
    <citation type="submission" date="2015-01" db="EMBL/GenBank/DDBJ databases">
        <authorList>
            <person name="Andreevskaya M."/>
        </authorList>
    </citation>
    <scope>NUCLEOTIDE SEQUENCE [LARGE SCALE GENOMIC DNA]</scope>
    <source>
        <strain evidence="6">MKFS47</strain>
    </source>
</reference>
<keyword evidence="2" id="KW-0238">DNA-binding</keyword>
<sequence length="110" mass="12870">MEIEKLFKALSDPTRVRVLLLLSQKKLCVCQLQKILKLPQSKLSKHLGKLRDLNLVVGYQDGKFIKYELSKNYFLENILVLVKESKNLDEQFQVDLSRIDKFDYLIGDVQ</sequence>
<proteinExistence type="predicted"/>
<evidence type="ECO:0000313" key="5">
    <source>
        <dbReference type="EMBL" id="CEN27931.1"/>
    </source>
</evidence>
<evidence type="ECO:0000313" key="6">
    <source>
        <dbReference type="Proteomes" id="UP000033166"/>
    </source>
</evidence>
<name>A0A0D6DWP9_9LACT</name>
<dbReference type="Proteomes" id="UP000033166">
    <property type="component" value="Chromosome I"/>
</dbReference>
<organism evidence="5 6">
    <name type="scientific">Pseudolactococcus piscium MKFS47</name>
    <dbReference type="NCBI Taxonomy" id="297352"/>
    <lineage>
        <taxon>Bacteria</taxon>
        <taxon>Bacillati</taxon>
        <taxon>Bacillota</taxon>
        <taxon>Bacilli</taxon>
        <taxon>Lactobacillales</taxon>
        <taxon>Streptococcaceae</taxon>
        <taxon>Pseudolactococcus</taxon>
    </lineage>
</organism>
<dbReference type="KEGG" id="lpk:LACPI_0731"/>
<protein>
    <submittedName>
        <fullName evidence="5">Putative transcriptional regulator, ArsR family</fullName>
    </submittedName>
</protein>
<dbReference type="NCBIfam" id="NF033788">
    <property type="entry name" value="HTH_metalloreg"/>
    <property type="match status" value="1"/>
</dbReference>
<evidence type="ECO:0000259" key="4">
    <source>
        <dbReference type="PROSITE" id="PS50987"/>
    </source>
</evidence>
<feature type="domain" description="HTH arsR-type" evidence="4">
    <location>
        <begin position="1"/>
        <end position="89"/>
    </location>
</feature>
<dbReference type="AlphaFoldDB" id="A0A0D6DWP9"/>
<dbReference type="Gene3D" id="1.10.10.10">
    <property type="entry name" value="Winged helix-like DNA-binding domain superfamily/Winged helix DNA-binding domain"/>
    <property type="match status" value="1"/>
</dbReference>
<dbReference type="GO" id="GO:0003677">
    <property type="term" value="F:DNA binding"/>
    <property type="evidence" value="ECO:0007669"/>
    <property type="project" value="UniProtKB-KW"/>
</dbReference>
<dbReference type="HOGENOM" id="CLU_097806_3_1_9"/>
<dbReference type="PANTHER" id="PTHR43132">
    <property type="entry name" value="ARSENICAL RESISTANCE OPERON REPRESSOR ARSR-RELATED"/>
    <property type="match status" value="1"/>
</dbReference>
<dbReference type="InterPro" id="IPR051011">
    <property type="entry name" value="Metal_resp_trans_reg"/>
</dbReference>
<dbReference type="InterPro" id="IPR001845">
    <property type="entry name" value="HTH_ArsR_DNA-bd_dom"/>
</dbReference>
<dbReference type="RefSeq" id="WP_031366276.1">
    <property type="nucleotide sequence ID" value="NZ_LN774769.1"/>
</dbReference>
<dbReference type="GO" id="GO:0003700">
    <property type="term" value="F:DNA-binding transcription factor activity"/>
    <property type="evidence" value="ECO:0007669"/>
    <property type="project" value="InterPro"/>
</dbReference>
<dbReference type="InterPro" id="IPR036388">
    <property type="entry name" value="WH-like_DNA-bd_sf"/>
</dbReference>
<keyword evidence="1" id="KW-0805">Transcription regulation</keyword>
<dbReference type="InterPro" id="IPR011991">
    <property type="entry name" value="ArsR-like_HTH"/>
</dbReference>
<dbReference type="InterPro" id="IPR036390">
    <property type="entry name" value="WH_DNA-bd_sf"/>
</dbReference>
<dbReference type="PANTHER" id="PTHR43132:SF2">
    <property type="entry name" value="ARSENICAL RESISTANCE OPERON REPRESSOR ARSR-RELATED"/>
    <property type="match status" value="1"/>
</dbReference>